<dbReference type="GO" id="GO:0004000">
    <property type="term" value="F:adenosine deaminase activity"/>
    <property type="evidence" value="ECO:0007669"/>
    <property type="project" value="TreeGrafter"/>
</dbReference>
<feature type="domain" description="Adenosine deaminase" evidence="10">
    <location>
        <begin position="212"/>
        <end position="499"/>
    </location>
</feature>
<keyword evidence="8" id="KW-0378">Hydrolase</keyword>
<organism evidence="11 12">
    <name type="scientific">Trichoderma arundinaceum</name>
    <dbReference type="NCBI Taxonomy" id="490622"/>
    <lineage>
        <taxon>Eukaryota</taxon>
        <taxon>Fungi</taxon>
        <taxon>Dikarya</taxon>
        <taxon>Ascomycota</taxon>
        <taxon>Pezizomycotina</taxon>
        <taxon>Sordariomycetes</taxon>
        <taxon>Hypocreomycetidae</taxon>
        <taxon>Hypocreales</taxon>
        <taxon>Hypocreaceae</taxon>
        <taxon>Trichoderma</taxon>
    </lineage>
</organism>
<keyword evidence="6" id="KW-0479">Metal-binding</keyword>
<dbReference type="Gene3D" id="3.20.20.140">
    <property type="entry name" value="Metal-dependent hydrolases"/>
    <property type="match status" value="1"/>
</dbReference>
<dbReference type="PANTHER" id="PTHR11409:SF37">
    <property type="entry name" value="ADENOSINE DEAMINASE DOMAIN-CONTAINING PROTEIN"/>
    <property type="match status" value="1"/>
</dbReference>
<comment type="similarity">
    <text evidence="3">Belongs to the metallo-dependent hydrolases superfamily. Adenosine and AMP deaminases family. ADGF subfamily.</text>
</comment>
<keyword evidence="7" id="KW-0732">Signal</keyword>
<proteinExistence type="inferred from homology"/>
<dbReference type="EMBL" id="PXOA01000120">
    <property type="protein sequence ID" value="RFU80196.1"/>
    <property type="molecule type" value="Genomic_DNA"/>
</dbReference>
<sequence length="520" mass="58938">MSISSLQRSGPFGSLDEYLKARESLVRAEKAHGYESLVQRTTLESTAEGIIRRLKEWEDENVYGIKSDGSGHEAGHRFFHGLDLVPESKLFNIAVKAPKGCLLHCHYDCLLPPDTVLSDARKQPNLYIKADVPLVSKGLFSYSLPQFDVFSQNIPLAESTNLFNKGYVAGSWMRYSDFLAKFPGGVEKAEAWLHKRMVLQPDDAYHPKQTVNGIWQQFIRAVTVIRSMLGYETAYREHFRRALWKFAQDGIMYAEIRVALNYGFSIKSDDGTQELKQKEVLEIFQQVLREEVPKMHASGEAMLWCMDNCIEMKQLFPNLICAFDMQGQEDSGHPLSYWVSDLLAMRAKITQLNLDLPFIFHAGETLDHGGGTDSNLYDAILLDTKRIGHGFSITKHPLLLQLCKERQIAIETCPISNEVLGLVPTTKSHHLPVLLANCVPCTVSSDDPGSWKASMLSHDFHQAMMGSENMSLMGWRTLAEWSISYSCMDGAARKEMLSDYNQKWIEFCEWIVEVYGKDQV</sequence>
<dbReference type="GO" id="GO:0005576">
    <property type="term" value="C:extracellular region"/>
    <property type="evidence" value="ECO:0007669"/>
    <property type="project" value="UniProtKB-SubCell"/>
</dbReference>
<name>A0A395NVR8_TRIAR</name>
<dbReference type="OrthoDB" id="7202371at2759"/>
<reference evidence="11 12" key="1">
    <citation type="journal article" date="2018" name="PLoS Pathog.">
        <title>Evolution of structural diversity of trichothecenes, a family of toxins produced by plant pathogenic and entomopathogenic fungi.</title>
        <authorList>
            <person name="Proctor R.H."/>
            <person name="McCormick S.P."/>
            <person name="Kim H.S."/>
            <person name="Cardoza R.E."/>
            <person name="Stanley A.M."/>
            <person name="Lindo L."/>
            <person name="Kelly A."/>
            <person name="Brown D.W."/>
            <person name="Lee T."/>
            <person name="Vaughan M.M."/>
            <person name="Alexander N.J."/>
            <person name="Busman M."/>
            <person name="Gutierrez S."/>
        </authorList>
    </citation>
    <scope>NUCLEOTIDE SEQUENCE [LARGE SCALE GENOMIC DNA]</scope>
    <source>
        <strain evidence="11 12">IBT 40837</strain>
    </source>
</reference>
<evidence type="ECO:0000256" key="3">
    <source>
        <dbReference type="ARBA" id="ARBA00006083"/>
    </source>
</evidence>
<evidence type="ECO:0000259" key="10">
    <source>
        <dbReference type="Pfam" id="PF00962"/>
    </source>
</evidence>
<protein>
    <recommendedName>
        <fullName evidence="4">adenosine deaminase</fullName>
        <ecNumber evidence="4">3.5.4.4</ecNumber>
    </recommendedName>
</protein>
<dbReference type="STRING" id="490622.A0A395NVR8"/>
<keyword evidence="12" id="KW-1185">Reference proteome</keyword>
<evidence type="ECO:0000256" key="9">
    <source>
        <dbReference type="ARBA" id="ARBA00047764"/>
    </source>
</evidence>
<dbReference type="InterPro" id="IPR001365">
    <property type="entry name" value="A_deaminase_dom"/>
</dbReference>
<keyword evidence="5" id="KW-0964">Secreted</keyword>
<dbReference type="PANTHER" id="PTHR11409">
    <property type="entry name" value="ADENOSINE DEAMINASE"/>
    <property type="match status" value="1"/>
</dbReference>
<dbReference type="GO" id="GO:0046872">
    <property type="term" value="F:metal ion binding"/>
    <property type="evidence" value="ECO:0007669"/>
    <property type="project" value="UniProtKB-KW"/>
</dbReference>
<evidence type="ECO:0000256" key="2">
    <source>
        <dbReference type="ARBA" id="ARBA00004613"/>
    </source>
</evidence>
<dbReference type="EC" id="3.5.4.4" evidence="4"/>
<dbReference type="Proteomes" id="UP000266272">
    <property type="component" value="Unassembled WGS sequence"/>
</dbReference>
<comment type="subcellular location">
    <subcellularLocation>
        <location evidence="2">Secreted</location>
    </subcellularLocation>
</comment>
<evidence type="ECO:0000256" key="5">
    <source>
        <dbReference type="ARBA" id="ARBA00022525"/>
    </source>
</evidence>
<evidence type="ECO:0000256" key="6">
    <source>
        <dbReference type="ARBA" id="ARBA00022723"/>
    </source>
</evidence>
<evidence type="ECO:0000256" key="1">
    <source>
        <dbReference type="ARBA" id="ARBA00001947"/>
    </source>
</evidence>
<dbReference type="FunFam" id="3.20.20.140:FF:000017">
    <property type="entry name" value="Adenosine deaminase 2"/>
    <property type="match status" value="1"/>
</dbReference>
<evidence type="ECO:0000313" key="11">
    <source>
        <dbReference type="EMBL" id="RFU80196.1"/>
    </source>
</evidence>
<evidence type="ECO:0000313" key="12">
    <source>
        <dbReference type="Proteomes" id="UP000266272"/>
    </source>
</evidence>
<evidence type="ECO:0000256" key="8">
    <source>
        <dbReference type="ARBA" id="ARBA00022801"/>
    </source>
</evidence>
<gene>
    <name evidence="11" type="ORF">TARUN_2006</name>
</gene>
<comment type="cofactor">
    <cofactor evidence="1">
        <name>Zn(2+)</name>
        <dbReference type="ChEBI" id="CHEBI:29105"/>
    </cofactor>
</comment>
<accession>A0A395NVR8</accession>
<evidence type="ECO:0000256" key="7">
    <source>
        <dbReference type="ARBA" id="ARBA00022729"/>
    </source>
</evidence>
<dbReference type="GO" id="GO:0006154">
    <property type="term" value="P:adenosine catabolic process"/>
    <property type="evidence" value="ECO:0007669"/>
    <property type="project" value="TreeGrafter"/>
</dbReference>
<dbReference type="Pfam" id="PF00962">
    <property type="entry name" value="A_deaminase"/>
    <property type="match status" value="1"/>
</dbReference>
<dbReference type="AlphaFoldDB" id="A0A395NVR8"/>
<comment type="caution">
    <text evidence="11">The sequence shown here is derived from an EMBL/GenBank/DDBJ whole genome shotgun (WGS) entry which is preliminary data.</text>
</comment>
<evidence type="ECO:0000256" key="4">
    <source>
        <dbReference type="ARBA" id="ARBA00012784"/>
    </source>
</evidence>
<dbReference type="GO" id="GO:0046103">
    <property type="term" value="P:inosine biosynthetic process"/>
    <property type="evidence" value="ECO:0007669"/>
    <property type="project" value="TreeGrafter"/>
</dbReference>
<comment type="catalytic activity">
    <reaction evidence="9">
        <text>adenosine + H2O + H(+) = inosine + NH4(+)</text>
        <dbReference type="Rhea" id="RHEA:24408"/>
        <dbReference type="ChEBI" id="CHEBI:15377"/>
        <dbReference type="ChEBI" id="CHEBI:15378"/>
        <dbReference type="ChEBI" id="CHEBI:16335"/>
        <dbReference type="ChEBI" id="CHEBI:17596"/>
        <dbReference type="ChEBI" id="CHEBI:28938"/>
        <dbReference type="EC" id="3.5.4.4"/>
    </reaction>
</comment>
<dbReference type="InterPro" id="IPR006330">
    <property type="entry name" value="Ado/ade_deaminase"/>
</dbReference>
<dbReference type="InterPro" id="IPR032466">
    <property type="entry name" value="Metal_Hydrolase"/>
</dbReference>
<dbReference type="SUPFAM" id="SSF51556">
    <property type="entry name" value="Metallo-dependent hydrolases"/>
    <property type="match status" value="1"/>
</dbReference>